<dbReference type="RefSeq" id="WP_143939451.1">
    <property type="nucleotide sequence ID" value="NZ_VKKG01000008.1"/>
</dbReference>
<gene>
    <name evidence="2" type="ORF">FOJ82_15745</name>
</gene>
<feature type="compositionally biased region" description="Low complexity" evidence="1">
    <location>
        <begin position="52"/>
        <end position="66"/>
    </location>
</feature>
<accession>A0A553JW13</accession>
<reference evidence="2 3" key="1">
    <citation type="submission" date="2019-07" db="EMBL/GenBank/DDBJ databases">
        <authorList>
            <person name="Zhou L.-Y."/>
        </authorList>
    </citation>
    <scope>NUCLEOTIDE SEQUENCE [LARGE SCALE GENOMIC DNA]</scope>
    <source>
        <strain evidence="2 3">YIM 101269</strain>
    </source>
</reference>
<dbReference type="AlphaFoldDB" id="A0A553JW13"/>
<evidence type="ECO:0000313" key="3">
    <source>
        <dbReference type="Proteomes" id="UP000317638"/>
    </source>
</evidence>
<evidence type="ECO:0000256" key="1">
    <source>
        <dbReference type="SAM" id="MobiDB-lite"/>
    </source>
</evidence>
<comment type="caution">
    <text evidence="2">The sequence shown here is derived from an EMBL/GenBank/DDBJ whole genome shotgun (WGS) entry which is preliminary data.</text>
</comment>
<dbReference type="EMBL" id="VKKG01000008">
    <property type="protein sequence ID" value="TRY16634.1"/>
    <property type="molecule type" value="Genomic_DNA"/>
</dbReference>
<evidence type="ECO:0000313" key="2">
    <source>
        <dbReference type="EMBL" id="TRY16634.1"/>
    </source>
</evidence>
<dbReference type="Proteomes" id="UP000317638">
    <property type="component" value="Unassembled WGS sequence"/>
</dbReference>
<evidence type="ECO:0008006" key="4">
    <source>
        <dbReference type="Google" id="ProtNLM"/>
    </source>
</evidence>
<proteinExistence type="predicted"/>
<feature type="region of interest" description="Disordered" evidence="1">
    <location>
        <begin position="1"/>
        <end position="68"/>
    </location>
</feature>
<organism evidence="2 3">
    <name type="scientific">Tessaracoccus rhinocerotis</name>
    <dbReference type="NCBI Taxonomy" id="1689449"/>
    <lineage>
        <taxon>Bacteria</taxon>
        <taxon>Bacillati</taxon>
        <taxon>Actinomycetota</taxon>
        <taxon>Actinomycetes</taxon>
        <taxon>Propionibacteriales</taxon>
        <taxon>Propionibacteriaceae</taxon>
        <taxon>Tessaracoccus</taxon>
    </lineage>
</organism>
<dbReference type="OrthoDB" id="3825678at2"/>
<name>A0A553JW13_9ACTN</name>
<keyword evidence="3" id="KW-1185">Reference proteome</keyword>
<protein>
    <recommendedName>
        <fullName evidence="4">Cobyrinic acid a,c-diamide synthase</fullName>
    </recommendedName>
</protein>
<sequence length="134" mass="14306">MPGPVRKGRATLPGANELFRPTRAQRAAAERVGTPSQDPRREASGEADQGGEKAAAQGAQTPAATGRVRHDQKITVYFSSEELFALEDATLNLKRHHGLALDRGRLVRTAVALALADIAENGEGSAVVEELRQQ</sequence>